<evidence type="ECO:0000256" key="1">
    <source>
        <dbReference type="SAM" id="MobiDB-lite"/>
    </source>
</evidence>
<feature type="region of interest" description="Disordered" evidence="1">
    <location>
        <begin position="1"/>
        <end position="23"/>
    </location>
</feature>
<evidence type="ECO:0000313" key="3">
    <source>
        <dbReference type="Proteomes" id="UP000317940"/>
    </source>
</evidence>
<dbReference type="AlphaFoldDB" id="A0A561SA93"/>
<dbReference type="RefSeq" id="WP_145911587.1">
    <property type="nucleotide sequence ID" value="NZ_BAAAMZ010000022.1"/>
</dbReference>
<evidence type="ECO:0000313" key="2">
    <source>
        <dbReference type="EMBL" id="TWF71798.1"/>
    </source>
</evidence>
<organism evidence="2 3">
    <name type="scientific">Kitasatospora viridis</name>
    <dbReference type="NCBI Taxonomy" id="281105"/>
    <lineage>
        <taxon>Bacteria</taxon>
        <taxon>Bacillati</taxon>
        <taxon>Actinomycetota</taxon>
        <taxon>Actinomycetes</taxon>
        <taxon>Kitasatosporales</taxon>
        <taxon>Streptomycetaceae</taxon>
        <taxon>Kitasatospora</taxon>
    </lineage>
</organism>
<dbReference type="OrthoDB" id="9896103at2"/>
<dbReference type="Proteomes" id="UP000317940">
    <property type="component" value="Unassembled WGS sequence"/>
</dbReference>
<sequence length="128" mass="14307">MLLDLSEPLHVSSGPSRPAAPPIATTASTVRSADLLTADTDWTWQELRDYVLRQLTERRIPYATIPAERIAGIFKGFSTRWGTDAAAIARFAYEHCDGQWRDAPVTPLRFCKNSDPYFAAVIAERLAR</sequence>
<gene>
    <name evidence="2" type="ORF">FHX73_18169</name>
</gene>
<proteinExistence type="predicted"/>
<comment type="caution">
    <text evidence="2">The sequence shown here is derived from an EMBL/GenBank/DDBJ whole genome shotgun (WGS) entry which is preliminary data.</text>
</comment>
<accession>A0A561SA93</accession>
<dbReference type="EMBL" id="VIWT01000008">
    <property type="protein sequence ID" value="TWF71798.1"/>
    <property type="molecule type" value="Genomic_DNA"/>
</dbReference>
<name>A0A561SA93_9ACTN</name>
<protein>
    <submittedName>
        <fullName evidence="2">Uncharacterized protein</fullName>
    </submittedName>
</protein>
<keyword evidence="3" id="KW-1185">Reference proteome</keyword>
<reference evidence="2 3" key="1">
    <citation type="submission" date="2019-06" db="EMBL/GenBank/DDBJ databases">
        <title>Sequencing the genomes of 1000 actinobacteria strains.</title>
        <authorList>
            <person name="Klenk H.-P."/>
        </authorList>
    </citation>
    <scope>NUCLEOTIDE SEQUENCE [LARGE SCALE GENOMIC DNA]</scope>
    <source>
        <strain evidence="2 3">DSM 44826</strain>
    </source>
</reference>